<dbReference type="Proteomes" id="UP000194012">
    <property type="component" value="Unassembled WGS sequence"/>
</dbReference>
<feature type="region of interest" description="Disordered" evidence="1">
    <location>
        <begin position="81"/>
        <end position="120"/>
    </location>
</feature>
<reference evidence="3" key="1">
    <citation type="submission" date="2017-03" db="EMBL/GenBank/DDBJ databases">
        <authorList>
            <person name="Rodrigo-Torres L."/>
            <person name="Arahal R.D."/>
            <person name="Lucena T."/>
        </authorList>
    </citation>
    <scope>NUCLEOTIDE SEQUENCE [LARGE SCALE GENOMIC DNA]</scope>
    <source>
        <strain evidence="3">CECT 8370</strain>
    </source>
</reference>
<dbReference type="AlphaFoldDB" id="A0A1X7A1A7"/>
<sequence>MSGRVPYLQPENAINDVENTVRGKDAIIVGGQLGQIAGIDTPENAGQETGTLTILAVAGGAGIQELGGVGFEPACFLRKDNPARDSPVPFSEGAVRRMTSDGSLPDRPMPGPWPGCLRPP</sequence>
<feature type="compositionally biased region" description="Pro residues" evidence="1">
    <location>
        <begin position="107"/>
        <end position="120"/>
    </location>
</feature>
<dbReference type="EMBL" id="FWFJ01000039">
    <property type="protein sequence ID" value="SLN67423.1"/>
    <property type="molecule type" value="Genomic_DNA"/>
</dbReference>
<accession>A0A1X7A1A7</accession>
<evidence type="ECO:0000256" key="1">
    <source>
        <dbReference type="SAM" id="MobiDB-lite"/>
    </source>
</evidence>
<keyword evidence="3" id="KW-1185">Reference proteome</keyword>
<gene>
    <name evidence="2" type="ORF">ROG8370_03141</name>
</gene>
<protein>
    <submittedName>
        <fullName evidence="2">Uncharacterized protein</fullName>
    </submittedName>
</protein>
<evidence type="ECO:0000313" key="3">
    <source>
        <dbReference type="Proteomes" id="UP000194012"/>
    </source>
</evidence>
<organism evidence="2 3">
    <name type="scientific">Roseovarius gaetbuli</name>
    <dbReference type="NCBI Taxonomy" id="1356575"/>
    <lineage>
        <taxon>Bacteria</taxon>
        <taxon>Pseudomonadati</taxon>
        <taxon>Pseudomonadota</taxon>
        <taxon>Alphaproteobacteria</taxon>
        <taxon>Rhodobacterales</taxon>
        <taxon>Roseobacteraceae</taxon>
        <taxon>Roseovarius</taxon>
    </lineage>
</organism>
<proteinExistence type="predicted"/>
<evidence type="ECO:0000313" key="2">
    <source>
        <dbReference type="EMBL" id="SLN67423.1"/>
    </source>
</evidence>
<name>A0A1X7A1A7_9RHOB</name>